<protein>
    <submittedName>
        <fullName evidence="5">Transcriptional regulator</fullName>
    </submittedName>
</protein>
<evidence type="ECO:0000259" key="4">
    <source>
        <dbReference type="PROSITE" id="PS01124"/>
    </source>
</evidence>
<dbReference type="GO" id="GO:0043565">
    <property type="term" value="F:sequence-specific DNA binding"/>
    <property type="evidence" value="ECO:0007669"/>
    <property type="project" value="InterPro"/>
</dbReference>
<dbReference type="InterPro" id="IPR002818">
    <property type="entry name" value="DJ-1/PfpI"/>
</dbReference>
<sequence length="304" mass="34354">MLSVVIIDYPNALQSAVHGLKELFLLANDCLEQNDSPQLFAINILKPSDTSAQDTSGHIVIVPPSLGGDYYLTPEPILTTYLTRVHEAGSLLCSACAGSFILANSGLLKNRQATTHWHFEKTFRQAYPDVNLDTERLLINDGDIITAGGLMSWVDLGLEIVARFTKPHIMRQVGKFLIVDTAKREQRYYQSFNPPFDHGNHSIIKVQHHIQISYQSSLNIRELAQMAFMSERTFLRQFLQITGYKPTQYIQRVRIQKACELLESSSHSVETITQMVGYENANSFRKVFQKIMGLSPSAFRARFA</sequence>
<dbReference type="Gene3D" id="3.40.50.880">
    <property type="match status" value="1"/>
</dbReference>
<dbReference type="InterPro" id="IPR052158">
    <property type="entry name" value="INH-QAR"/>
</dbReference>
<name>E3BHT8_9VIBR</name>
<dbReference type="EMBL" id="AEIU01000059">
    <property type="protein sequence ID" value="EFP97377.1"/>
    <property type="molecule type" value="Genomic_DNA"/>
</dbReference>
<reference evidence="5 6" key="1">
    <citation type="journal article" date="2012" name="Int. J. Syst. Evol. Microbiol.">
        <title>Vibrio caribbeanicus sp. nov., isolated from the marine sponge Scleritoderma cyanea.</title>
        <authorList>
            <person name="Hoffmann M."/>
            <person name="Monday S.R."/>
            <person name="Allard M.W."/>
            <person name="Strain E.A."/>
            <person name="Whittaker P."/>
            <person name="Naum M."/>
            <person name="McCarthy P.J."/>
            <person name="Lopez J.V."/>
            <person name="Fischer M."/>
            <person name="Brown E.W."/>
        </authorList>
    </citation>
    <scope>NUCLEOTIDE SEQUENCE [LARGE SCALE GENOMIC DNA]</scope>
    <source>
        <strain evidence="5 6">ATCC BAA-2122</strain>
    </source>
</reference>
<keyword evidence="3" id="KW-0804">Transcription</keyword>
<dbReference type="GO" id="GO:0003700">
    <property type="term" value="F:DNA-binding transcription factor activity"/>
    <property type="evidence" value="ECO:0007669"/>
    <property type="project" value="InterPro"/>
</dbReference>
<dbReference type="PROSITE" id="PS01124">
    <property type="entry name" value="HTH_ARAC_FAMILY_2"/>
    <property type="match status" value="1"/>
</dbReference>
<comment type="caution">
    <text evidence="5">The sequence shown here is derived from an EMBL/GenBank/DDBJ whole genome shotgun (WGS) entry which is preliminary data.</text>
</comment>
<dbReference type="SUPFAM" id="SSF46689">
    <property type="entry name" value="Homeodomain-like"/>
    <property type="match status" value="2"/>
</dbReference>
<dbReference type="eggNOG" id="COG4977">
    <property type="taxonomic scope" value="Bacteria"/>
</dbReference>
<dbReference type="AlphaFoldDB" id="E3BHT8"/>
<proteinExistence type="predicted"/>
<evidence type="ECO:0000256" key="3">
    <source>
        <dbReference type="ARBA" id="ARBA00023163"/>
    </source>
</evidence>
<dbReference type="Pfam" id="PF12833">
    <property type="entry name" value="HTH_18"/>
    <property type="match status" value="1"/>
</dbReference>
<dbReference type="PROSITE" id="PS00041">
    <property type="entry name" value="HTH_ARAC_FAMILY_1"/>
    <property type="match status" value="1"/>
</dbReference>
<dbReference type="CDD" id="cd03138">
    <property type="entry name" value="GATase1_AraC_2"/>
    <property type="match status" value="1"/>
</dbReference>
<dbReference type="InterPro" id="IPR009057">
    <property type="entry name" value="Homeodomain-like_sf"/>
</dbReference>
<evidence type="ECO:0000256" key="2">
    <source>
        <dbReference type="ARBA" id="ARBA00023125"/>
    </source>
</evidence>
<dbReference type="OrthoDB" id="9803764at2"/>
<dbReference type="SUPFAM" id="SSF52317">
    <property type="entry name" value="Class I glutamine amidotransferase-like"/>
    <property type="match status" value="1"/>
</dbReference>
<feature type="domain" description="HTH araC/xylS-type" evidence="4">
    <location>
        <begin position="204"/>
        <end position="302"/>
    </location>
</feature>
<dbReference type="Pfam" id="PF01965">
    <property type="entry name" value="DJ-1_PfpI"/>
    <property type="match status" value="1"/>
</dbReference>
<dbReference type="InterPro" id="IPR018060">
    <property type="entry name" value="HTH_AraC"/>
</dbReference>
<dbReference type="STRING" id="796620.VIBC2010_18319"/>
<accession>E3BHT8</accession>
<dbReference type="InterPro" id="IPR018062">
    <property type="entry name" value="HTH_AraC-typ_CS"/>
</dbReference>
<dbReference type="InterPro" id="IPR029062">
    <property type="entry name" value="Class_I_gatase-like"/>
</dbReference>
<dbReference type="RefSeq" id="WP_009600567.1">
    <property type="nucleotide sequence ID" value="NZ_AEIU01000059.1"/>
</dbReference>
<organism evidence="5 6">
    <name type="scientific">Vibrio caribbeanicus ATCC BAA-2122</name>
    <dbReference type="NCBI Taxonomy" id="796620"/>
    <lineage>
        <taxon>Bacteria</taxon>
        <taxon>Pseudomonadati</taxon>
        <taxon>Pseudomonadota</taxon>
        <taxon>Gammaproteobacteria</taxon>
        <taxon>Vibrionales</taxon>
        <taxon>Vibrionaceae</taxon>
        <taxon>Vibrio</taxon>
    </lineage>
</organism>
<dbReference type="PANTHER" id="PTHR43130:SF3">
    <property type="entry name" value="HTH-TYPE TRANSCRIPTIONAL REGULATOR RV1931C"/>
    <property type="match status" value="1"/>
</dbReference>
<dbReference type="Gene3D" id="1.10.10.60">
    <property type="entry name" value="Homeodomain-like"/>
    <property type="match status" value="2"/>
</dbReference>
<dbReference type="Proteomes" id="UP000002943">
    <property type="component" value="Unassembled WGS sequence"/>
</dbReference>
<keyword evidence="1" id="KW-0805">Transcription regulation</keyword>
<dbReference type="PANTHER" id="PTHR43130">
    <property type="entry name" value="ARAC-FAMILY TRANSCRIPTIONAL REGULATOR"/>
    <property type="match status" value="1"/>
</dbReference>
<evidence type="ECO:0000313" key="5">
    <source>
        <dbReference type="EMBL" id="EFP97377.1"/>
    </source>
</evidence>
<gene>
    <name evidence="5" type="ORF">VIBC2010_18319</name>
</gene>
<evidence type="ECO:0000256" key="1">
    <source>
        <dbReference type="ARBA" id="ARBA00023015"/>
    </source>
</evidence>
<evidence type="ECO:0000313" key="6">
    <source>
        <dbReference type="Proteomes" id="UP000002943"/>
    </source>
</evidence>
<keyword evidence="6" id="KW-1185">Reference proteome</keyword>
<keyword evidence="2" id="KW-0238">DNA-binding</keyword>
<dbReference type="SMART" id="SM00342">
    <property type="entry name" value="HTH_ARAC"/>
    <property type="match status" value="1"/>
</dbReference>